<dbReference type="GO" id="GO:0009941">
    <property type="term" value="C:chloroplast envelope"/>
    <property type="evidence" value="ECO:0007669"/>
    <property type="project" value="UniProtKB-SubCell"/>
</dbReference>
<protein>
    <submittedName>
        <fullName evidence="8">Uncharacterized protein</fullName>
    </submittedName>
</protein>
<dbReference type="AlphaFoldDB" id="A0A9D4U286"/>
<keyword evidence="6 7" id="KW-0472">Membrane</keyword>
<reference evidence="8" key="1">
    <citation type="submission" date="2021-01" db="EMBL/GenBank/DDBJ databases">
        <title>Adiantum capillus-veneris genome.</title>
        <authorList>
            <person name="Fang Y."/>
            <person name="Liao Q."/>
        </authorList>
    </citation>
    <scope>NUCLEOTIDE SEQUENCE</scope>
    <source>
        <strain evidence="8">H3</strain>
        <tissue evidence="8">Leaf</tissue>
    </source>
</reference>
<feature type="transmembrane region" description="Helical" evidence="7">
    <location>
        <begin position="158"/>
        <end position="180"/>
    </location>
</feature>
<dbReference type="Gene3D" id="1.20.1530.20">
    <property type="match status" value="1"/>
</dbReference>
<dbReference type="PANTHER" id="PTHR10361:SF28">
    <property type="entry name" value="P3 PROTEIN-RELATED"/>
    <property type="match status" value="1"/>
</dbReference>
<dbReference type="OrthoDB" id="203097at2759"/>
<feature type="transmembrane region" description="Helical" evidence="7">
    <location>
        <begin position="312"/>
        <end position="331"/>
    </location>
</feature>
<feature type="transmembrane region" description="Helical" evidence="7">
    <location>
        <begin position="127"/>
        <end position="146"/>
    </location>
</feature>
<evidence type="ECO:0000313" key="9">
    <source>
        <dbReference type="Proteomes" id="UP000886520"/>
    </source>
</evidence>
<accession>A0A9D4U286</accession>
<evidence type="ECO:0000256" key="7">
    <source>
        <dbReference type="SAM" id="Phobius"/>
    </source>
</evidence>
<evidence type="ECO:0000256" key="6">
    <source>
        <dbReference type="ARBA" id="ARBA00023136"/>
    </source>
</evidence>
<dbReference type="Proteomes" id="UP000886520">
    <property type="component" value="Chromosome 24"/>
</dbReference>
<feature type="transmembrane region" description="Helical" evidence="7">
    <location>
        <begin position="94"/>
        <end position="115"/>
    </location>
</feature>
<dbReference type="PANTHER" id="PTHR10361">
    <property type="entry name" value="SODIUM-BILE ACID COTRANSPORTER"/>
    <property type="match status" value="1"/>
</dbReference>
<dbReference type="InterPro" id="IPR002657">
    <property type="entry name" value="BilAc:Na_symport/Acr3"/>
</dbReference>
<feature type="transmembrane region" description="Helical" evidence="7">
    <location>
        <begin position="281"/>
        <end position="300"/>
    </location>
</feature>
<keyword evidence="9" id="KW-1185">Reference proteome</keyword>
<feature type="transmembrane region" description="Helical" evidence="7">
    <location>
        <begin position="186"/>
        <end position="206"/>
    </location>
</feature>
<name>A0A9D4U286_ADICA</name>
<dbReference type="Pfam" id="PF01758">
    <property type="entry name" value="SBF"/>
    <property type="match status" value="1"/>
</dbReference>
<comment type="caution">
    <text evidence="8">The sequence shown here is derived from an EMBL/GenBank/DDBJ whole genome shotgun (WGS) entry which is preliminary data.</text>
</comment>
<dbReference type="InterPro" id="IPR038770">
    <property type="entry name" value="Na+/solute_symporter_sf"/>
</dbReference>
<evidence type="ECO:0000256" key="4">
    <source>
        <dbReference type="ARBA" id="ARBA00022692"/>
    </source>
</evidence>
<evidence type="ECO:0000256" key="2">
    <source>
        <dbReference type="ARBA" id="ARBA00004141"/>
    </source>
</evidence>
<keyword evidence="5 7" id="KW-1133">Transmembrane helix</keyword>
<comment type="similarity">
    <text evidence="3">Belongs to the bile acid:sodium symporter (BASS) (TC 2.A.28) family.</text>
</comment>
<organism evidence="8 9">
    <name type="scientific">Adiantum capillus-veneris</name>
    <name type="common">Maidenhair fern</name>
    <dbReference type="NCBI Taxonomy" id="13818"/>
    <lineage>
        <taxon>Eukaryota</taxon>
        <taxon>Viridiplantae</taxon>
        <taxon>Streptophyta</taxon>
        <taxon>Embryophyta</taxon>
        <taxon>Tracheophyta</taxon>
        <taxon>Polypodiopsida</taxon>
        <taxon>Polypodiidae</taxon>
        <taxon>Polypodiales</taxon>
        <taxon>Pteridineae</taxon>
        <taxon>Pteridaceae</taxon>
        <taxon>Vittarioideae</taxon>
        <taxon>Adiantum</taxon>
    </lineage>
</organism>
<proteinExistence type="inferred from homology"/>
<gene>
    <name evidence="8" type="ORF">GOP47_0024485</name>
</gene>
<dbReference type="InterPro" id="IPR004710">
    <property type="entry name" value="Bilac:Na_transpt"/>
</dbReference>
<feature type="transmembrane region" description="Helical" evidence="7">
    <location>
        <begin position="213"/>
        <end position="235"/>
    </location>
</feature>
<comment type="subcellular location">
    <subcellularLocation>
        <location evidence="2">Membrane</location>
        <topology evidence="2">Multi-pass membrane protein</topology>
    </subcellularLocation>
    <subcellularLocation>
        <location evidence="1">Plastid</location>
        <location evidence="1">Chloroplast envelope</location>
    </subcellularLocation>
</comment>
<evidence type="ECO:0000256" key="3">
    <source>
        <dbReference type="ARBA" id="ARBA00006528"/>
    </source>
</evidence>
<evidence type="ECO:0000313" key="8">
    <source>
        <dbReference type="EMBL" id="KAI5060065.1"/>
    </source>
</evidence>
<sequence length="384" mass="40102">MDSLLRCRPTLAASGAATASAPSTRLPHLQSQPSTALFSRHAFSTISALAISSVSPIFGFSARGTSIVALCTPSQSPLHDDTEENVVSARIPGLLELLSSAFPIWVALACAAALAKPQAFEWIRGGWQIFGLTITMLSMGMTLSFDDFGAAFAMPKELLAGVLLQYTVMPSAGAFLSHLFQLPPHYAAGLVLVACCPGGTASNVVTYLARGNVALSVIMTSVSTFLAVVMTPFLTAKLAGQYVAVDATALFMSTLQVVLLPVLAGVAMAHYFPKFVSRISSIAPLVAIITVAGLCASAIAQNAQAILSSGGQILLAVCSLHATGFFFGYLLSRLLGFHDSIARTISIEVGMQNSVLGVVLANQHFSNPLSTVPCAVSRRYESSA</sequence>
<keyword evidence="4 7" id="KW-0812">Transmembrane</keyword>
<feature type="transmembrane region" description="Helical" evidence="7">
    <location>
        <begin position="247"/>
        <end position="269"/>
    </location>
</feature>
<dbReference type="EMBL" id="JABFUD020000024">
    <property type="protein sequence ID" value="KAI5060065.1"/>
    <property type="molecule type" value="Genomic_DNA"/>
</dbReference>
<evidence type="ECO:0000256" key="1">
    <source>
        <dbReference type="ARBA" id="ARBA00004119"/>
    </source>
</evidence>
<evidence type="ECO:0000256" key="5">
    <source>
        <dbReference type="ARBA" id="ARBA00022989"/>
    </source>
</evidence>
<dbReference type="GO" id="GO:0016020">
    <property type="term" value="C:membrane"/>
    <property type="evidence" value="ECO:0007669"/>
    <property type="project" value="UniProtKB-SubCell"/>
</dbReference>